<name>A0A159ZAC3_9RHOB</name>
<proteinExistence type="inferred from homology"/>
<dbReference type="Pfam" id="PF03466">
    <property type="entry name" value="LysR_substrate"/>
    <property type="match status" value="1"/>
</dbReference>
<dbReference type="Gene3D" id="1.10.10.10">
    <property type="entry name" value="Winged helix-like DNA-binding domain superfamily/Winged helix DNA-binding domain"/>
    <property type="match status" value="1"/>
</dbReference>
<dbReference type="GO" id="GO:0043565">
    <property type="term" value="F:sequence-specific DNA binding"/>
    <property type="evidence" value="ECO:0007669"/>
    <property type="project" value="TreeGrafter"/>
</dbReference>
<evidence type="ECO:0000256" key="3">
    <source>
        <dbReference type="ARBA" id="ARBA00023125"/>
    </source>
</evidence>
<dbReference type="STRING" id="1335048.AKL17_4688"/>
<comment type="similarity">
    <text evidence="1">Belongs to the LysR transcriptional regulatory family.</text>
</comment>
<dbReference type="KEGG" id="daa:AKL17_4688"/>
<dbReference type="InterPro" id="IPR036390">
    <property type="entry name" value="WH_DNA-bd_sf"/>
</dbReference>
<accession>A0A159ZAC3</accession>
<reference evidence="6 7" key="1">
    <citation type="submission" date="2015-09" db="EMBL/GenBank/DDBJ databases">
        <title>Complete genome sequence of Defluviimonas alba cai42t isolated from an oilfield in Xinjiang.</title>
        <authorList>
            <person name="Geng S."/>
            <person name="Pan X."/>
            <person name="Wu X."/>
        </authorList>
    </citation>
    <scope>NUCLEOTIDE SEQUENCE [LARGE SCALE GENOMIC DNA]</scope>
    <source>
        <strain evidence="7">cai42</strain>
    </source>
</reference>
<dbReference type="PATRIC" id="fig|1335048.3.peg.4868"/>
<dbReference type="InterPro" id="IPR000847">
    <property type="entry name" value="LysR_HTH_N"/>
</dbReference>
<dbReference type="InterPro" id="IPR036388">
    <property type="entry name" value="WH-like_DNA-bd_sf"/>
</dbReference>
<dbReference type="GO" id="GO:0003700">
    <property type="term" value="F:DNA-binding transcription factor activity"/>
    <property type="evidence" value="ECO:0007669"/>
    <property type="project" value="InterPro"/>
</dbReference>
<dbReference type="Pfam" id="PF00126">
    <property type="entry name" value="HTH_1"/>
    <property type="match status" value="1"/>
</dbReference>
<dbReference type="SUPFAM" id="SSF53850">
    <property type="entry name" value="Periplasmic binding protein-like II"/>
    <property type="match status" value="1"/>
</dbReference>
<dbReference type="PRINTS" id="PR00039">
    <property type="entry name" value="HTHLYSR"/>
</dbReference>
<keyword evidence="4" id="KW-0804">Transcription</keyword>
<feature type="domain" description="HTH lysR-type" evidence="5">
    <location>
        <begin position="9"/>
        <end position="66"/>
    </location>
</feature>
<keyword evidence="7" id="KW-1185">Reference proteome</keyword>
<dbReference type="PANTHER" id="PTHR30537">
    <property type="entry name" value="HTH-TYPE TRANSCRIPTIONAL REGULATOR"/>
    <property type="match status" value="1"/>
</dbReference>
<evidence type="ECO:0000256" key="1">
    <source>
        <dbReference type="ARBA" id="ARBA00009437"/>
    </source>
</evidence>
<evidence type="ECO:0000259" key="5">
    <source>
        <dbReference type="PROSITE" id="PS50931"/>
    </source>
</evidence>
<dbReference type="EMBL" id="CP012661">
    <property type="protein sequence ID" value="AMY71898.1"/>
    <property type="molecule type" value="Genomic_DNA"/>
</dbReference>
<dbReference type="InterPro" id="IPR058163">
    <property type="entry name" value="LysR-type_TF_proteobact-type"/>
</dbReference>
<sequence length="290" mass="31372">MSSSWRALPSLSSLRAFDATARHGGFTGAGRVLNVTHAAVTQQVRALERELGVQLVQRVGRSVGLTEAGRRLAQCLDEGFGSITAGIEALRRSEERRPLFVATTTFIAETLIIPRLPEFWALHPGIEVAMSPSQTRVDLDRDGFDLAVRALSDGWECPASEELRPLGRTPLLAVCAPSLLGDGGADPADLPWLLDHDKTWDHDRLRSAGLDPAALRQIHLGSPHLEMSAARRGLGVLLATEVICRDDLEAGRLVVLPVGGLPSLTYAAVMPKGARRAAVDRFVDWLVTIF</sequence>
<dbReference type="AlphaFoldDB" id="A0A159ZAC3"/>
<evidence type="ECO:0000313" key="7">
    <source>
        <dbReference type="Proteomes" id="UP000076128"/>
    </source>
</evidence>
<dbReference type="Gene3D" id="3.40.190.10">
    <property type="entry name" value="Periplasmic binding protein-like II"/>
    <property type="match status" value="2"/>
</dbReference>
<keyword evidence="3" id="KW-0238">DNA-binding</keyword>
<dbReference type="SUPFAM" id="SSF46785">
    <property type="entry name" value="Winged helix' DNA-binding domain"/>
    <property type="match status" value="1"/>
</dbReference>
<keyword evidence="2" id="KW-0805">Transcription regulation</keyword>
<protein>
    <submittedName>
        <fullName evidence="6">AHCY transcriptional activator HvrB</fullName>
    </submittedName>
</protein>
<dbReference type="GO" id="GO:0006351">
    <property type="term" value="P:DNA-templated transcription"/>
    <property type="evidence" value="ECO:0007669"/>
    <property type="project" value="TreeGrafter"/>
</dbReference>
<dbReference type="OrthoDB" id="7328368at2"/>
<evidence type="ECO:0000313" key="6">
    <source>
        <dbReference type="EMBL" id="AMY71898.1"/>
    </source>
</evidence>
<evidence type="ECO:0000256" key="2">
    <source>
        <dbReference type="ARBA" id="ARBA00023015"/>
    </source>
</evidence>
<evidence type="ECO:0000256" key="4">
    <source>
        <dbReference type="ARBA" id="ARBA00023163"/>
    </source>
</evidence>
<dbReference type="RefSeq" id="WP_066817737.1">
    <property type="nucleotide sequence ID" value="NZ_CP012661.1"/>
</dbReference>
<organism evidence="6 7">
    <name type="scientific">Frigidibacter mobilis</name>
    <dbReference type="NCBI Taxonomy" id="1335048"/>
    <lineage>
        <taxon>Bacteria</taxon>
        <taxon>Pseudomonadati</taxon>
        <taxon>Pseudomonadota</taxon>
        <taxon>Alphaproteobacteria</taxon>
        <taxon>Rhodobacterales</taxon>
        <taxon>Paracoccaceae</taxon>
        <taxon>Frigidibacter</taxon>
    </lineage>
</organism>
<dbReference type="InterPro" id="IPR005119">
    <property type="entry name" value="LysR_subst-bd"/>
</dbReference>
<dbReference type="Proteomes" id="UP000076128">
    <property type="component" value="Chromosome"/>
</dbReference>
<dbReference type="PANTHER" id="PTHR30537:SF74">
    <property type="entry name" value="HTH-TYPE TRANSCRIPTIONAL REGULATOR TRPI"/>
    <property type="match status" value="1"/>
</dbReference>
<dbReference type="PROSITE" id="PS50931">
    <property type="entry name" value="HTH_LYSR"/>
    <property type="match status" value="1"/>
</dbReference>
<gene>
    <name evidence="6" type="ORF">AKL17_4688</name>
</gene>